<organism evidence="3 4">
    <name type="scientific">Streptomyces mutomycini</name>
    <dbReference type="NCBI Taxonomy" id="284036"/>
    <lineage>
        <taxon>Bacteria</taxon>
        <taxon>Bacillati</taxon>
        <taxon>Actinomycetota</taxon>
        <taxon>Actinomycetes</taxon>
        <taxon>Kitasatosporales</taxon>
        <taxon>Streptomycetaceae</taxon>
        <taxon>Streptomyces</taxon>
    </lineage>
</organism>
<keyword evidence="4" id="KW-1185">Reference proteome</keyword>
<dbReference type="Proteomes" id="UP001596208">
    <property type="component" value="Unassembled WGS sequence"/>
</dbReference>
<keyword evidence="2" id="KW-0812">Transmembrane</keyword>
<proteinExistence type="predicted"/>
<reference evidence="4" key="1">
    <citation type="journal article" date="2019" name="Int. J. Syst. Evol. Microbiol.">
        <title>The Global Catalogue of Microorganisms (GCM) 10K type strain sequencing project: providing services to taxonomists for standard genome sequencing and annotation.</title>
        <authorList>
            <consortium name="The Broad Institute Genomics Platform"/>
            <consortium name="The Broad Institute Genome Sequencing Center for Infectious Disease"/>
            <person name="Wu L."/>
            <person name="Ma J."/>
        </authorList>
    </citation>
    <scope>NUCLEOTIDE SEQUENCE [LARGE SCALE GENOMIC DNA]</scope>
    <source>
        <strain evidence="4">CGMCC 4.1721</strain>
    </source>
</reference>
<feature type="region of interest" description="Disordered" evidence="1">
    <location>
        <begin position="1"/>
        <end position="48"/>
    </location>
</feature>
<comment type="caution">
    <text evidence="3">The sequence shown here is derived from an EMBL/GenBank/DDBJ whole genome shotgun (WGS) entry which is preliminary data.</text>
</comment>
<evidence type="ECO:0008006" key="5">
    <source>
        <dbReference type="Google" id="ProtNLM"/>
    </source>
</evidence>
<feature type="transmembrane region" description="Helical" evidence="2">
    <location>
        <begin position="56"/>
        <end position="75"/>
    </location>
</feature>
<feature type="compositionally biased region" description="Low complexity" evidence="1">
    <location>
        <begin position="14"/>
        <end position="28"/>
    </location>
</feature>
<keyword evidence="2" id="KW-1133">Transmembrane helix</keyword>
<dbReference type="RefSeq" id="WP_031092769.1">
    <property type="nucleotide sequence ID" value="NZ_JBHSKI010000009.1"/>
</dbReference>
<gene>
    <name evidence="3" type="ORF">ACFPRK_20730</name>
</gene>
<evidence type="ECO:0000313" key="4">
    <source>
        <dbReference type="Proteomes" id="UP001596208"/>
    </source>
</evidence>
<accession>A0ABW0B776</accession>
<keyword evidence="2" id="KW-0472">Membrane</keyword>
<protein>
    <recommendedName>
        <fullName evidence="5">Sugar kinase</fullName>
    </recommendedName>
</protein>
<dbReference type="EMBL" id="JBHSKI010000009">
    <property type="protein sequence ID" value="MFC5172996.1"/>
    <property type="molecule type" value="Genomic_DNA"/>
</dbReference>
<name>A0ABW0B776_9ACTN</name>
<evidence type="ECO:0000256" key="2">
    <source>
        <dbReference type="SAM" id="Phobius"/>
    </source>
</evidence>
<sequence>MTAAEHHIVPRQPPSSGSSGPSGPSGSAGPPGPAGSSGDGAGTPPPDRRRVIRRRLITLTIIVLLIGIPAGYLVISAGQSRRSGQDKEAEAAAQGLREAWPSGMQRRIFELPIPGNAEGVQYYETNNWKASRMYVKFRTTSAGLDRFLSGVGTGRAALETGRVTISGRDTKVTGWYFGPGVDWAGTVHKNKDPRPTQNITVNMTDPAAPVVYVVSASTP</sequence>
<evidence type="ECO:0000256" key="1">
    <source>
        <dbReference type="SAM" id="MobiDB-lite"/>
    </source>
</evidence>
<evidence type="ECO:0000313" key="3">
    <source>
        <dbReference type="EMBL" id="MFC5172996.1"/>
    </source>
</evidence>